<dbReference type="EMBL" id="AEQP01000004">
    <property type="protein sequence ID" value="EFV95213.1"/>
    <property type="molecule type" value="Genomic_DNA"/>
</dbReference>
<dbReference type="InterPro" id="IPR025528">
    <property type="entry name" value="BrnA_antitoxin"/>
</dbReference>
<feature type="region of interest" description="Disordered" evidence="1">
    <location>
        <begin position="99"/>
        <end position="119"/>
    </location>
</feature>
<reference evidence="2 3" key="1">
    <citation type="submission" date="2010-12" db="EMBL/GenBank/DDBJ databases">
        <authorList>
            <person name="Muzny D."/>
            <person name="Qin X."/>
            <person name="Deng J."/>
            <person name="Jiang H."/>
            <person name="Liu Y."/>
            <person name="Qu J."/>
            <person name="Song X.-Z."/>
            <person name="Zhang L."/>
            <person name="Thornton R."/>
            <person name="Coyle M."/>
            <person name="Francisco L."/>
            <person name="Jackson L."/>
            <person name="Javaid M."/>
            <person name="Korchina V."/>
            <person name="Kovar C."/>
            <person name="Mata R."/>
            <person name="Mathew T."/>
            <person name="Ngo R."/>
            <person name="Nguyen L."/>
            <person name="Nguyen N."/>
            <person name="Okwuonu G."/>
            <person name="Ongeri F."/>
            <person name="Pham C."/>
            <person name="Simmons D."/>
            <person name="Wilczek-Boney K."/>
            <person name="Hale W."/>
            <person name="Jakkamsetti A."/>
            <person name="Pham P."/>
            <person name="Ruth R."/>
            <person name="San Lucas F."/>
            <person name="Warren J."/>
            <person name="Zhang J."/>
            <person name="Zhao Z."/>
            <person name="Zhou C."/>
            <person name="Zhu D."/>
            <person name="Lee S."/>
            <person name="Bess C."/>
            <person name="Blankenburg K."/>
            <person name="Forbes L."/>
            <person name="Fu Q."/>
            <person name="Gubbala S."/>
            <person name="Hirani K."/>
            <person name="Jayaseelan J.C."/>
            <person name="Lara F."/>
            <person name="Munidasa M."/>
            <person name="Palculict T."/>
            <person name="Patil S."/>
            <person name="Pu L.-L."/>
            <person name="Saada N."/>
            <person name="Tang L."/>
            <person name="Weissenberger G."/>
            <person name="Zhu Y."/>
            <person name="Hemphill L."/>
            <person name="Shang Y."/>
            <person name="Youmans B."/>
            <person name="Ayvaz T."/>
            <person name="Ross M."/>
            <person name="Santibanez J."/>
            <person name="Aqrawi P."/>
            <person name="Gross S."/>
            <person name="Joshi V."/>
            <person name="Fowler G."/>
            <person name="Nazareth L."/>
            <person name="Reid J."/>
            <person name="Worley K."/>
            <person name="Petrosino J."/>
            <person name="Highlander S."/>
            <person name="Gibbs R."/>
        </authorList>
    </citation>
    <scope>NUCLEOTIDE SEQUENCE [LARGE SCALE GENOMIC DNA]</scope>
    <source>
        <strain evidence="2 3">ATCC 51599</strain>
    </source>
</reference>
<evidence type="ECO:0000313" key="2">
    <source>
        <dbReference type="EMBL" id="EFV95213.1"/>
    </source>
</evidence>
<comment type="caution">
    <text evidence="2">The sequence shown here is derived from an EMBL/GenBank/DDBJ whole genome shotgun (WGS) entry which is preliminary data.</text>
</comment>
<keyword evidence="3" id="KW-1185">Reference proteome</keyword>
<dbReference type="Proteomes" id="UP000011021">
    <property type="component" value="Unassembled WGS sequence"/>
</dbReference>
<dbReference type="AlphaFoldDB" id="E7RWV9"/>
<organism evidence="2 3">
    <name type="scientific">Lautropia mirabilis ATCC 51599</name>
    <dbReference type="NCBI Taxonomy" id="887898"/>
    <lineage>
        <taxon>Bacteria</taxon>
        <taxon>Pseudomonadati</taxon>
        <taxon>Pseudomonadota</taxon>
        <taxon>Betaproteobacteria</taxon>
        <taxon>Burkholderiales</taxon>
        <taxon>Burkholderiaceae</taxon>
        <taxon>Lautropia</taxon>
    </lineage>
</organism>
<name>E7RWV9_9BURK</name>
<dbReference type="eggNOG" id="COG3514">
    <property type="taxonomic scope" value="Bacteria"/>
</dbReference>
<sequence length="119" mass="13352">MKTVSVTLDDLPPLSPERIAELRTLAERPDSEIDYSDIPAQDPADWADAERGRFYRPIKTQTSIRIDKDVMAWLKRDGKGYQTRINAILREAMLRDLQQPATSQATPAAAQGERADANV</sequence>
<dbReference type="STRING" id="887898.HMPREF0551_1171"/>
<accession>E7RWV9</accession>
<dbReference type="RefSeq" id="WP_005673414.1">
    <property type="nucleotide sequence ID" value="NZ_CP146288.1"/>
</dbReference>
<dbReference type="HOGENOM" id="CLU_140900_1_0_4"/>
<evidence type="ECO:0000256" key="1">
    <source>
        <dbReference type="SAM" id="MobiDB-lite"/>
    </source>
</evidence>
<protein>
    <submittedName>
        <fullName evidence="2">Toxin-antitoxin system, antitoxin component, ribbon-helix-helix domain protein</fullName>
    </submittedName>
</protein>
<proteinExistence type="predicted"/>
<gene>
    <name evidence="2" type="ORF">HMPREF0551_1171</name>
</gene>
<feature type="compositionally biased region" description="Low complexity" evidence="1">
    <location>
        <begin position="99"/>
        <end position="111"/>
    </location>
</feature>
<dbReference type="Pfam" id="PF14384">
    <property type="entry name" value="BrnA_antitoxin"/>
    <property type="match status" value="1"/>
</dbReference>
<evidence type="ECO:0000313" key="3">
    <source>
        <dbReference type="Proteomes" id="UP000011021"/>
    </source>
</evidence>